<accession>A0A3P8DBT0</accession>
<evidence type="ECO:0000313" key="2">
    <source>
        <dbReference type="Proteomes" id="UP000269396"/>
    </source>
</evidence>
<dbReference type="EMBL" id="UZAL01005617">
    <property type="protein sequence ID" value="VDO93745.1"/>
    <property type="molecule type" value="Genomic_DNA"/>
</dbReference>
<reference evidence="1 2" key="1">
    <citation type="submission" date="2018-11" db="EMBL/GenBank/DDBJ databases">
        <authorList>
            <consortium name="Pathogen Informatics"/>
        </authorList>
    </citation>
    <scope>NUCLEOTIDE SEQUENCE [LARGE SCALE GENOMIC DNA]</scope>
    <source>
        <strain>Denwood</strain>
        <strain evidence="2">Zambia</strain>
    </source>
</reference>
<dbReference type="Proteomes" id="UP000269396">
    <property type="component" value="Unassembled WGS sequence"/>
</dbReference>
<gene>
    <name evidence="1" type="ORF">SMTD_LOCUS3273</name>
</gene>
<keyword evidence="2" id="KW-1185">Reference proteome</keyword>
<protein>
    <submittedName>
        <fullName evidence="1">Uncharacterized protein</fullName>
    </submittedName>
</protein>
<proteinExistence type="predicted"/>
<sequence>MTIVGNSWMKVRGGQTKTWHQSLKSLISGLSHVSRCRILGWGSRDYHNQ</sequence>
<dbReference type="AlphaFoldDB" id="A0A3P8DBT0"/>
<organism evidence="1 2">
    <name type="scientific">Schistosoma mattheei</name>
    <dbReference type="NCBI Taxonomy" id="31246"/>
    <lineage>
        <taxon>Eukaryota</taxon>
        <taxon>Metazoa</taxon>
        <taxon>Spiralia</taxon>
        <taxon>Lophotrochozoa</taxon>
        <taxon>Platyhelminthes</taxon>
        <taxon>Trematoda</taxon>
        <taxon>Digenea</taxon>
        <taxon>Strigeidida</taxon>
        <taxon>Schistosomatoidea</taxon>
        <taxon>Schistosomatidae</taxon>
        <taxon>Schistosoma</taxon>
    </lineage>
</organism>
<evidence type="ECO:0000313" key="1">
    <source>
        <dbReference type="EMBL" id="VDO93745.1"/>
    </source>
</evidence>
<name>A0A3P8DBT0_9TREM</name>